<protein>
    <recommendedName>
        <fullName evidence="2">N-acetyltransferase ESCO zinc-finger domain-containing protein</fullName>
    </recommendedName>
</protein>
<organism evidence="3 4">
    <name type="scientific">Plectosphaerella cucumerina</name>
    <dbReference type="NCBI Taxonomy" id="40658"/>
    <lineage>
        <taxon>Eukaryota</taxon>
        <taxon>Fungi</taxon>
        <taxon>Dikarya</taxon>
        <taxon>Ascomycota</taxon>
        <taxon>Pezizomycotina</taxon>
        <taxon>Sordariomycetes</taxon>
        <taxon>Hypocreomycetidae</taxon>
        <taxon>Glomerellales</taxon>
        <taxon>Plectosphaerellaceae</taxon>
        <taxon>Plectosphaerella</taxon>
    </lineage>
</organism>
<feature type="domain" description="N-acetyltransferase ESCO zinc-finger" evidence="2">
    <location>
        <begin position="210"/>
        <end position="247"/>
    </location>
</feature>
<feature type="compositionally biased region" description="Pro residues" evidence="1">
    <location>
        <begin position="107"/>
        <end position="118"/>
    </location>
</feature>
<evidence type="ECO:0000259" key="2">
    <source>
        <dbReference type="Pfam" id="PF13878"/>
    </source>
</evidence>
<sequence>MSIDAVEAVPGMMDSQRKKPLRTYSKKRPFSATENPTTEKRRRTSPTTKAELSPATDQTPTPELPRLPAPTPSSSFEKGSILNYFKPCRSTSSADSSMLKKLASSSPPIPPDHNPPQRAPRRLQLRPPAPLATGFDEDEGSESCSSVQPRGHLYLQNAFPSDDSAESTETNSSEDALVITKPHSSSHEVARHGLLKPQKKPVRTKSAPVQTTINLSTKSTFEECKICRIVYNPLHPPDVKFHAKQHKANIRNLSGA</sequence>
<reference evidence="3" key="1">
    <citation type="journal article" date="2021" name="Nat. Commun.">
        <title>Genetic determinants of endophytism in the Arabidopsis root mycobiome.</title>
        <authorList>
            <person name="Mesny F."/>
            <person name="Miyauchi S."/>
            <person name="Thiergart T."/>
            <person name="Pickel B."/>
            <person name="Atanasova L."/>
            <person name="Karlsson M."/>
            <person name="Huettel B."/>
            <person name="Barry K.W."/>
            <person name="Haridas S."/>
            <person name="Chen C."/>
            <person name="Bauer D."/>
            <person name="Andreopoulos W."/>
            <person name="Pangilinan J."/>
            <person name="LaButti K."/>
            <person name="Riley R."/>
            <person name="Lipzen A."/>
            <person name="Clum A."/>
            <person name="Drula E."/>
            <person name="Henrissat B."/>
            <person name="Kohler A."/>
            <person name="Grigoriev I.V."/>
            <person name="Martin F.M."/>
            <person name="Hacquard S."/>
        </authorList>
    </citation>
    <scope>NUCLEOTIDE SEQUENCE</scope>
    <source>
        <strain evidence="3">MPI-CAGE-AT-0016</strain>
    </source>
</reference>
<feature type="compositionally biased region" description="Pro residues" evidence="1">
    <location>
        <begin position="62"/>
        <end position="71"/>
    </location>
</feature>
<comment type="caution">
    <text evidence="3">The sequence shown here is derived from an EMBL/GenBank/DDBJ whole genome shotgun (WGS) entry which is preliminary data.</text>
</comment>
<feature type="compositionally biased region" description="Basic residues" evidence="1">
    <location>
        <begin position="193"/>
        <end position="203"/>
    </location>
</feature>
<dbReference type="Pfam" id="PF13878">
    <property type="entry name" value="zf-C2H2_3"/>
    <property type="match status" value="1"/>
</dbReference>
<feature type="compositionally biased region" description="Polar residues" evidence="1">
    <location>
        <begin position="45"/>
        <end position="61"/>
    </location>
</feature>
<feature type="region of interest" description="Disordered" evidence="1">
    <location>
        <begin position="182"/>
        <end position="209"/>
    </location>
</feature>
<dbReference type="AlphaFoldDB" id="A0A8K0TM18"/>
<feature type="region of interest" description="Disordered" evidence="1">
    <location>
        <begin position="1"/>
        <end position="147"/>
    </location>
</feature>
<evidence type="ECO:0000256" key="1">
    <source>
        <dbReference type="SAM" id="MobiDB-lite"/>
    </source>
</evidence>
<dbReference type="Proteomes" id="UP000813385">
    <property type="component" value="Unassembled WGS sequence"/>
</dbReference>
<gene>
    <name evidence="3" type="ORF">B0T11DRAFT_86685</name>
</gene>
<evidence type="ECO:0000313" key="4">
    <source>
        <dbReference type="Proteomes" id="UP000813385"/>
    </source>
</evidence>
<keyword evidence="4" id="KW-1185">Reference proteome</keyword>
<dbReference type="InterPro" id="IPR028005">
    <property type="entry name" value="AcTrfase_ESCO_Znf_dom"/>
</dbReference>
<dbReference type="OrthoDB" id="19981at2759"/>
<name>A0A8K0TM18_9PEZI</name>
<feature type="compositionally biased region" description="Basic residues" evidence="1">
    <location>
        <begin position="18"/>
        <end position="29"/>
    </location>
</feature>
<evidence type="ECO:0000313" key="3">
    <source>
        <dbReference type="EMBL" id="KAH7362691.1"/>
    </source>
</evidence>
<accession>A0A8K0TM18</accession>
<proteinExistence type="predicted"/>
<dbReference type="EMBL" id="JAGPXD010000003">
    <property type="protein sequence ID" value="KAH7362691.1"/>
    <property type="molecule type" value="Genomic_DNA"/>
</dbReference>